<sequence>MRTMELQKENFNKFETPTLYKVISLLHKSSNVLALLRDLCTPPELKVLRERLLIALYLQHKPNFSYKTIKNLTGSSITTIMKVNKVLRDKNRYGYKIILPQCDIYTSLEEALLKTKTAERCKNFISDICTTHEINILESRIVVAYLLAKGSSNKEIINLISVSTATLTRIRRFLNYENNKGYKVAFHFFDEYNNDTTILKFQI</sequence>
<gene>
    <name evidence="1" type="ORF">Fokcrypt_00006</name>
</gene>
<protein>
    <submittedName>
        <fullName evidence="1">TrpR-like DNA binding trascriptional regulator</fullName>
    </submittedName>
</protein>
<reference evidence="1" key="1">
    <citation type="submission" date="2022-10" db="EMBL/GenBank/DDBJ databases">
        <title>Host association and intracellularity evolved multiple times independently in the Rickettsiales.</title>
        <authorList>
            <person name="Castelli M."/>
            <person name="Nardi T."/>
            <person name="Gammuto L."/>
            <person name="Bellinzona G."/>
            <person name="Sabaneyeva E."/>
            <person name="Potekhin A."/>
            <person name="Serra V."/>
            <person name="Petroni G."/>
            <person name="Sassera D."/>
        </authorList>
    </citation>
    <scope>NUCLEOTIDE SEQUENCE [LARGE SCALE GENOMIC DNA]</scope>
    <source>
        <strain evidence="1">US_Bl 11III1</strain>
    </source>
</reference>
<dbReference type="Pfam" id="PF01371">
    <property type="entry name" value="Trp_repressor"/>
    <property type="match status" value="2"/>
</dbReference>
<dbReference type="InterPro" id="IPR013368">
    <property type="entry name" value="YecD_YerC"/>
</dbReference>
<dbReference type="EMBL" id="CP110343">
    <property type="protein sequence ID" value="WPX97503.1"/>
    <property type="molecule type" value="Genomic_DNA"/>
</dbReference>
<dbReference type="PANTHER" id="PTHR40080:SF1">
    <property type="entry name" value="TRPR-LIKE PROTEIN YERC_YECD"/>
    <property type="match status" value="1"/>
</dbReference>
<dbReference type="Gene3D" id="1.10.1270.10">
    <property type="entry name" value="TrpR-like"/>
    <property type="match status" value="2"/>
</dbReference>
<dbReference type="SUPFAM" id="SSF48295">
    <property type="entry name" value="TrpR-like"/>
    <property type="match status" value="2"/>
</dbReference>
<accession>A0ABZ0UQU1</accession>
<keyword evidence="2" id="KW-1185">Reference proteome</keyword>
<dbReference type="InterPro" id="IPR000831">
    <property type="entry name" value="Trp_repress"/>
</dbReference>
<dbReference type="PANTHER" id="PTHR40080">
    <property type="entry name" value="LMO1763 PROTEIN"/>
    <property type="match status" value="1"/>
</dbReference>
<dbReference type="InterPro" id="IPR038116">
    <property type="entry name" value="TrpR-like_sf"/>
</dbReference>
<dbReference type="Proteomes" id="UP001325140">
    <property type="component" value="Chromosome"/>
</dbReference>
<evidence type="ECO:0000313" key="2">
    <source>
        <dbReference type="Proteomes" id="UP001325140"/>
    </source>
</evidence>
<dbReference type="NCBIfam" id="TIGR02531">
    <property type="entry name" value="yecD_yerC"/>
    <property type="match status" value="1"/>
</dbReference>
<name>A0ABZ0UQU1_9RICK</name>
<proteinExistence type="predicted"/>
<dbReference type="InterPro" id="IPR010921">
    <property type="entry name" value="Trp_repressor/repl_initiator"/>
</dbReference>
<evidence type="ECO:0000313" key="1">
    <source>
        <dbReference type="EMBL" id="WPX97503.1"/>
    </source>
</evidence>
<organism evidence="1 2">
    <name type="scientific">Candidatus Fokinia crypta</name>
    <dbReference type="NCBI Taxonomy" id="1920990"/>
    <lineage>
        <taxon>Bacteria</taxon>
        <taxon>Pseudomonadati</taxon>
        <taxon>Pseudomonadota</taxon>
        <taxon>Alphaproteobacteria</taxon>
        <taxon>Rickettsiales</taxon>
        <taxon>Candidatus Midichloriaceae</taxon>
        <taxon>Candidatus Fokinia</taxon>
    </lineage>
</organism>